<proteinExistence type="predicted"/>
<evidence type="ECO:0000313" key="2">
    <source>
        <dbReference type="EMBL" id="PPQ93031.1"/>
    </source>
</evidence>
<evidence type="ECO:0000313" key="3">
    <source>
        <dbReference type="Proteomes" id="UP000283269"/>
    </source>
</evidence>
<dbReference type="InParanoid" id="A0A409XQP3"/>
<organism evidence="2 3">
    <name type="scientific">Psilocybe cyanescens</name>
    <dbReference type="NCBI Taxonomy" id="93625"/>
    <lineage>
        <taxon>Eukaryota</taxon>
        <taxon>Fungi</taxon>
        <taxon>Dikarya</taxon>
        <taxon>Basidiomycota</taxon>
        <taxon>Agaricomycotina</taxon>
        <taxon>Agaricomycetes</taxon>
        <taxon>Agaricomycetidae</taxon>
        <taxon>Agaricales</taxon>
        <taxon>Agaricineae</taxon>
        <taxon>Strophariaceae</taxon>
        <taxon>Psilocybe</taxon>
    </lineage>
</organism>
<feature type="region of interest" description="Disordered" evidence="1">
    <location>
        <begin position="1"/>
        <end position="84"/>
    </location>
</feature>
<dbReference type="AlphaFoldDB" id="A0A409XQP3"/>
<protein>
    <submittedName>
        <fullName evidence="2">Uncharacterized protein</fullName>
    </submittedName>
</protein>
<evidence type="ECO:0000256" key="1">
    <source>
        <dbReference type="SAM" id="MobiDB-lite"/>
    </source>
</evidence>
<dbReference type="OrthoDB" id="3018573at2759"/>
<gene>
    <name evidence="2" type="ORF">CVT25_006205</name>
</gene>
<keyword evidence="3" id="KW-1185">Reference proteome</keyword>
<dbReference type="Proteomes" id="UP000283269">
    <property type="component" value="Unassembled WGS sequence"/>
</dbReference>
<feature type="compositionally biased region" description="Basic and acidic residues" evidence="1">
    <location>
        <begin position="52"/>
        <end position="74"/>
    </location>
</feature>
<reference evidence="2 3" key="1">
    <citation type="journal article" date="2018" name="Evol. Lett.">
        <title>Horizontal gene cluster transfer increased hallucinogenic mushroom diversity.</title>
        <authorList>
            <person name="Reynolds H.T."/>
            <person name="Vijayakumar V."/>
            <person name="Gluck-Thaler E."/>
            <person name="Korotkin H.B."/>
            <person name="Matheny P.B."/>
            <person name="Slot J.C."/>
        </authorList>
    </citation>
    <scope>NUCLEOTIDE SEQUENCE [LARGE SCALE GENOMIC DNA]</scope>
    <source>
        <strain evidence="2 3">2631</strain>
    </source>
</reference>
<comment type="caution">
    <text evidence="2">The sequence shown here is derived from an EMBL/GenBank/DDBJ whole genome shotgun (WGS) entry which is preliminary data.</text>
</comment>
<sequence length="625" mass="68850">MSQNTGDVVPPIGTHNPAQHESDPPASPTGNAPRNGTEGDIPGPDVPLSRNKKIETENLVRADKTADHELDPVAHPEPGSPQASVISLTEEDEAQLQVPIIVQKLFDLMPNYIIAWLAAEDAQAKENKRKHDEALKDPLSAADDKIAKCRCMQGSLLSARDPLAPASFSFPQILFDTENLVGLPLPFFTQKNLHYIIDELASLPTRKANSCSGDGKSIYILDIEKLSTKLGGELLMDFGSYLQAADQFYKFQLQRSADQEWAEIWRAHFCFFDLRPEGAELYLAWMHAKLKLRCDTRTYHQRYLVSDYEAAFNHSVAEHKQRTAAQADSALLVAPLSLECLVNLVALPAPLIHTSHPDLFFPTAVGARSLLPASYVWRPVMGCHPTPKKESQQNFPMGKTLGLGLSMGISLPMTTKKYASASISMGLTPHTFMVPFASTSAPFVVQNPTTPSPTHADPGPSDFWSIARPPRLFYPDFTSVIASRPSFSPSIHVLPEVFSRVITPYSPSAFHDLLSKFDFTSAYPSLVHNLNYGFPLGPMPPLNSTHIMDNHPSCRDYPDKVNQYLHNEVTASHMLGPYSKVTVKHILRGPFQSSPLIVAVQPQGPGESDKISALVLTVLLELQIL</sequence>
<dbReference type="STRING" id="93625.A0A409XQP3"/>
<dbReference type="EMBL" id="NHYD01000874">
    <property type="protein sequence ID" value="PPQ93031.1"/>
    <property type="molecule type" value="Genomic_DNA"/>
</dbReference>
<name>A0A409XQP3_PSICY</name>
<accession>A0A409XQP3</accession>